<dbReference type="Pfam" id="PF22786">
    <property type="entry name" value="Tag1_C"/>
    <property type="match status" value="1"/>
</dbReference>
<dbReference type="InterPro" id="IPR059066">
    <property type="entry name" value="Ig_Tag1-like_5th"/>
</dbReference>
<feature type="domain" description="Tag1-like fifth Ig-like" evidence="5">
    <location>
        <begin position="740"/>
        <end position="852"/>
    </location>
</feature>
<sequence length="864" mass="92618">MSDSERSPLLSAAGSSKGPKSRDADESFESTPLLSSSAATPRYDGERDDAHPGDAASIASHATDTTSARSVKARSIRWPSVIAMIVLAFLALTVMISAFIVPSAVEEYAKQATVIEPTNLSLVSITANGIRARIQANFRLDAQRVENEHVRRVGKAVTWLAGSLGSGDTKINVYLPDYNDVLLGTAAVPSLSVSIVDGRNNAVDFVADLAPGDADGVRMIANEWLEGRLNNIRLRGQADVQLKAGIIPLGTHTIADSMTFEGSKLPHVPEYNITRLNFKEEPVPGEPNAMAAEVSIQSFNEYPVSLDVPELAFEILVPGCNPTDSSILIAAATTSRVAVRAHAAVVVDAHGLIKELPDSLTQLCPNSDSSPLDMLFKKYLDGETATVLVRGQKQPAGDTPDWLAEILSSITVPVPFPGRSFDNLIRSFSLTDVHFSMPDPAAEPDDPSSNPRVSGTILVLAGLPSEMNFSLNVTDVRANADVFYRGDKLGELDLREWQKANSTQIPATEDHEATLKIQSRINDAPLNVTDSDVLTDVIQALIFGGREVILTVKALVDVKVQTILGELVVKAVPAEGKIPVKPLGKDILGSAAPKVGGVEITDTSPTSISLRASVNITNPTPYSARIPFISIYVENNGTTLGEAFAENLDVRPGNNTNLSVSAIWNPSMGGEKGIQRGRNLLSEYISGYNTTLTVRTHRGSIPALPSLGEALSRLNFTLPAPRLRLPGSGDDDDGNGPDDDGSQAHFIRDATFHILSSTATFTLVSPLTRNTIFIDSVNATALYNHSEPIGRIEYDLPFAAPPGRSQTPKLPVDWSMDSVGYGKLREALGGRMKLDARAVVGVRWGRWVERVWYVGRGIGAGVRL</sequence>
<dbReference type="InterPro" id="IPR059065">
    <property type="entry name" value="Ig_Tag1-like_4th"/>
</dbReference>
<dbReference type="Pfam" id="PF26150">
    <property type="entry name" value="LEA-2_4"/>
    <property type="match status" value="1"/>
</dbReference>
<evidence type="ECO:0008006" key="8">
    <source>
        <dbReference type="Google" id="ProtNLM"/>
    </source>
</evidence>
<keyword evidence="2" id="KW-0472">Membrane</keyword>
<feature type="domain" description="Tag1 C-terminal" evidence="3">
    <location>
        <begin position="467"/>
        <end position="581"/>
    </location>
</feature>
<dbReference type="EMBL" id="JAHCVI010000001">
    <property type="protein sequence ID" value="KAG7294259.1"/>
    <property type="molecule type" value="Genomic_DNA"/>
</dbReference>
<name>A0AAD4I0C6_9PEZI</name>
<accession>A0AAD4I0C6</accession>
<dbReference type="Proteomes" id="UP001197093">
    <property type="component" value="Unassembled WGS sequence"/>
</dbReference>
<evidence type="ECO:0000256" key="1">
    <source>
        <dbReference type="SAM" id="MobiDB-lite"/>
    </source>
</evidence>
<feature type="region of interest" description="Disordered" evidence="1">
    <location>
        <begin position="1"/>
        <end position="64"/>
    </location>
</feature>
<feature type="compositionally biased region" description="Basic and acidic residues" evidence="1">
    <location>
        <begin position="43"/>
        <end position="52"/>
    </location>
</feature>
<dbReference type="InterPro" id="IPR055011">
    <property type="entry name" value="Tag1_C"/>
</dbReference>
<protein>
    <recommendedName>
        <fullName evidence="8">Pre-rRNA processing protein</fullName>
    </recommendedName>
</protein>
<feature type="domain" description="Tag1-like fourth Ig-like" evidence="4">
    <location>
        <begin position="592"/>
        <end position="707"/>
    </location>
</feature>
<evidence type="ECO:0000259" key="3">
    <source>
        <dbReference type="Pfam" id="PF22786"/>
    </source>
</evidence>
<evidence type="ECO:0000256" key="2">
    <source>
        <dbReference type="SAM" id="Phobius"/>
    </source>
</evidence>
<comment type="caution">
    <text evidence="6">The sequence shown here is derived from an EMBL/GenBank/DDBJ whole genome shotgun (WGS) entry which is preliminary data.</text>
</comment>
<dbReference type="Pfam" id="PF26153">
    <property type="entry name" value="LEA-2L_5"/>
    <property type="match status" value="1"/>
</dbReference>
<evidence type="ECO:0000313" key="7">
    <source>
        <dbReference type="Proteomes" id="UP001197093"/>
    </source>
</evidence>
<evidence type="ECO:0000259" key="5">
    <source>
        <dbReference type="Pfam" id="PF26153"/>
    </source>
</evidence>
<keyword evidence="7" id="KW-1185">Reference proteome</keyword>
<gene>
    <name evidence="6" type="ORF">NEMBOFW57_004329</name>
</gene>
<dbReference type="GO" id="GO:0000329">
    <property type="term" value="C:fungal-type vacuole membrane"/>
    <property type="evidence" value="ECO:0007669"/>
    <property type="project" value="InterPro"/>
</dbReference>
<dbReference type="AlphaFoldDB" id="A0AAD4I0C6"/>
<feature type="compositionally biased region" description="Polar residues" evidence="1">
    <location>
        <begin position="29"/>
        <end position="39"/>
    </location>
</feature>
<evidence type="ECO:0000259" key="4">
    <source>
        <dbReference type="Pfam" id="PF26150"/>
    </source>
</evidence>
<feature type="region of interest" description="Disordered" evidence="1">
    <location>
        <begin position="722"/>
        <end position="743"/>
    </location>
</feature>
<dbReference type="InterPro" id="IPR046368">
    <property type="entry name" value="Tag1"/>
</dbReference>
<organism evidence="6 7">
    <name type="scientific">Staphylotrichum longicolle</name>
    <dbReference type="NCBI Taxonomy" id="669026"/>
    <lineage>
        <taxon>Eukaryota</taxon>
        <taxon>Fungi</taxon>
        <taxon>Dikarya</taxon>
        <taxon>Ascomycota</taxon>
        <taxon>Pezizomycotina</taxon>
        <taxon>Sordariomycetes</taxon>
        <taxon>Sordariomycetidae</taxon>
        <taxon>Sordariales</taxon>
        <taxon>Chaetomiaceae</taxon>
        <taxon>Staphylotrichum</taxon>
    </lineage>
</organism>
<keyword evidence="2" id="KW-1133">Transmembrane helix</keyword>
<reference evidence="6" key="1">
    <citation type="submission" date="2023-02" db="EMBL/GenBank/DDBJ databases">
        <authorList>
            <person name="Palmer J.M."/>
        </authorList>
    </citation>
    <scope>NUCLEOTIDE SEQUENCE</scope>
    <source>
        <strain evidence="6">FW57</strain>
    </source>
</reference>
<dbReference type="Pfam" id="PF26174">
    <property type="entry name" value="LEA-2_1"/>
    <property type="match status" value="1"/>
</dbReference>
<keyword evidence="2" id="KW-0812">Transmembrane</keyword>
<evidence type="ECO:0000313" key="6">
    <source>
        <dbReference type="EMBL" id="KAG7294259.1"/>
    </source>
</evidence>
<proteinExistence type="predicted"/>
<dbReference type="PANTHER" id="PTHR35895:SF3">
    <property type="entry name" value="PRE-RRNA PROCESSING PROTEIN"/>
    <property type="match status" value="1"/>
</dbReference>
<feature type="compositionally biased region" description="Acidic residues" evidence="1">
    <location>
        <begin position="729"/>
        <end position="741"/>
    </location>
</feature>
<dbReference type="Gene3D" id="2.60.40.1820">
    <property type="match status" value="1"/>
</dbReference>
<dbReference type="PANTHER" id="PTHR35895">
    <property type="entry name" value="CHROMOSOME 16, WHOLE GENOME SHOTGUN SEQUENCE"/>
    <property type="match status" value="1"/>
</dbReference>
<feature type="transmembrane region" description="Helical" evidence="2">
    <location>
        <begin position="81"/>
        <end position="101"/>
    </location>
</feature>